<gene>
    <name evidence="1" type="ORF">G3N56_03670</name>
</gene>
<keyword evidence="2" id="KW-1185">Reference proteome</keyword>
<dbReference type="EMBL" id="JAAGRQ010000010">
    <property type="protein sequence ID" value="NDY55839.1"/>
    <property type="molecule type" value="Genomic_DNA"/>
</dbReference>
<proteinExistence type="predicted"/>
<accession>A0A7K3NKV7</accession>
<reference evidence="1 2" key="1">
    <citation type="submission" date="2020-02" db="EMBL/GenBank/DDBJ databases">
        <title>Comparative genomics of sulfur disproportionating microorganisms.</title>
        <authorList>
            <person name="Ward L.M."/>
            <person name="Bertran E."/>
            <person name="Johnston D.T."/>
        </authorList>
    </citation>
    <scope>NUCLEOTIDE SEQUENCE [LARGE SCALE GENOMIC DNA]</scope>
    <source>
        <strain evidence="1 2">DSM 3696</strain>
    </source>
</reference>
<dbReference type="Proteomes" id="UP000469724">
    <property type="component" value="Unassembled WGS sequence"/>
</dbReference>
<evidence type="ECO:0000313" key="2">
    <source>
        <dbReference type="Proteomes" id="UP000469724"/>
    </source>
</evidence>
<organism evidence="1 2">
    <name type="scientific">Desulfolutivibrio sulfodismutans</name>
    <dbReference type="NCBI Taxonomy" id="63561"/>
    <lineage>
        <taxon>Bacteria</taxon>
        <taxon>Pseudomonadati</taxon>
        <taxon>Thermodesulfobacteriota</taxon>
        <taxon>Desulfovibrionia</taxon>
        <taxon>Desulfovibrionales</taxon>
        <taxon>Desulfovibrionaceae</taxon>
        <taxon>Desulfolutivibrio</taxon>
    </lineage>
</organism>
<sequence length="71" mass="8267">MTHLRCADCQYADLCGGCDYYRYQSRVPDAPHADLVAKYCHGDHAKCLRRLVMKYYFVRPNLLIPPERDSS</sequence>
<dbReference type="RefSeq" id="WP_163300894.1">
    <property type="nucleotide sequence ID" value="NZ_JAAGRQ010000010.1"/>
</dbReference>
<comment type="caution">
    <text evidence="1">The sequence shown here is derived from an EMBL/GenBank/DDBJ whole genome shotgun (WGS) entry which is preliminary data.</text>
</comment>
<protein>
    <submittedName>
        <fullName evidence="1">Uncharacterized protein</fullName>
    </submittedName>
</protein>
<evidence type="ECO:0000313" key="1">
    <source>
        <dbReference type="EMBL" id="NDY55839.1"/>
    </source>
</evidence>
<name>A0A7K3NKV7_9BACT</name>
<dbReference type="AlphaFoldDB" id="A0A7K3NKV7"/>